<sequence>MERSSSPSPLSPAPAGPITAVLHHNGVESDFADGPVVTDDPRVITRAGSPPIVLRPVDHPVLEQAATFNCAHCGESLFGGLARREVRIQRQQAAERARRRRRYWTGAVLTVIWLGYGLLTIGRTGAVATFFAEPWLIVVGLGWLSMVVLGLALPEVDIPPETVIMSNFIGGVSESGRHHLTLRGV</sequence>
<evidence type="ECO:0000256" key="1">
    <source>
        <dbReference type="SAM" id="Phobius"/>
    </source>
</evidence>
<dbReference type="EMBL" id="QHKI01000132">
    <property type="protein sequence ID" value="RSM59623.1"/>
    <property type="molecule type" value="Genomic_DNA"/>
</dbReference>
<reference evidence="2 3" key="1">
    <citation type="submission" date="2018-05" db="EMBL/GenBank/DDBJ databases">
        <title>Evolution of GPA BGCs.</title>
        <authorList>
            <person name="Waglechner N."/>
            <person name="Wright G.D."/>
        </authorList>
    </citation>
    <scope>NUCLEOTIDE SEQUENCE [LARGE SCALE GENOMIC DNA]</scope>
    <source>
        <strain evidence="2 3">A82846</strain>
    </source>
</reference>
<protein>
    <submittedName>
        <fullName evidence="2">Uncharacterized protein</fullName>
    </submittedName>
</protein>
<evidence type="ECO:0000313" key="2">
    <source>
        <dbReference type="EMBL" id="RSM59623.1"/>
    </source>
</evidence>
<proteinExistence type="predicted"/>
<dbReference type="Proteomes" id="UP000287547">
    <property type="component" value="Unassembled WGS sequence"/>
</dbReference>
<name>A0A428XWA1_KIBAR</name>
<comment type="caution">
    <text evidence="2">The sequence shown here is derived from an EMBL/GenBank/DDBJ whole genome shotgun (WGS) entry which is preliminary data.</text>
</comment>
<dbReference type="AlphaFoldDB" id="A0A428XWA1"/>
<feature type="transmembrane region" description="Helical" evidence="1">
    <location>
        <begin position="103"/>
        <end position="122"/>
    </location>
</feature>
<accession>A0A428XWA1</accession>
<organism evidence="2 3">
    <name type="scientific">Kibdelosporangium aridum</name>
    <dbReference type="NCBI Taxonomy" id="2030"/>
    <lineage>
        <taxon>Bacteria</taxon>
        <taxon>Bacillati</taxon>
        <taxon>Actinomycetota</taxon>
        <taxon>Actinomycetes</taxon>
        <taxon>Pseudonocardiales</taxon>
        <taxon>Pseudonocardiaceae</taxon>
        <taxon>Kibdelosporangium</taxon>
    </lineage>
</organism>
<feature type="transmembrane region" description="Helical" evidence="1">
    <location>
        <begin position="134"/>
        <end position="153"/>
    </location>
</feature>
<evidence type="ECO:0000313" key="3">
    <source>
        <dbReference type="Proteomes" id="UP000287547"/>
    </source>
</evidence>
<keyword evidence="1" id="KW-0812">Transmembrane</keyword>
<keyword evidence="1" id="KW-1133">Transmembrane helix</keyword>
<gene>
    <name evidence="2" type="ORF">DMH04_55615</name>
</gene>
<keyword evidence="1" id="KW-0472">Membrane</keyword>